<dbReference type="InterPro" id="IPR016155">
    <property type="entry name" value="Mopterin_synth/thiamin_S_b"/>
</dbReference>
<dbReference type="STRING" id="368603.AYY16_07165"/>
<dbReference type="AlphaFoldDB" id="A0A1B8HEA4"/>
<evidence type="ECO:0000256" key="1">
    <source>
        <dbReference type="ARBA" id="ARBA00010645"/>
    </source>
</evidence>
<dbReference type="InterPro" id="IPR005346">
    <property type="entry name" value="RnfH"/>
</dbReference>
<dbReference type="SUPFAM" id="SSF54285">
    <property type="entry name" value="MoaD/ThiS"/>
    <property type="match status" value="1"/>
</dbReference>
<evidence type="ECO:0000313" key="4">
    <source>
        <dbReference type="Proteomes" id="UP000092247"/>
    </source>
</evidence>
<name>A0A1B8HEA4_9GAMM</name>
<gene>
    <name evidence="3" type="ORF">AYY17_05145</name>
</gene>
<comment type="caution">
    <text evidence="3">The sequence shown here is derived from an EMBL/GenBank/DDBJ whole genome shotgun (WGS) entry which is preliminary data.</text>
</comment>
<proteinExistence type="inferred from homology"/>
<evidence type="ECO:0000256" key="2">
    <source>
        <dbReference type="HAMAP-Rule" id="MF_00460"/>
    </source>
</evidence>
<protein>
    <recommendedName>
        <fullName evidence="2">UPF0125 protein AYY17_05145</fullName>
    </recommendedName>
</protein>
<dbReference type="PANTHER" id="PTHR37483:SF1">
    <property type="entry name" value="UPF0125 PROTEIN RATB"/>
    <property type="match status" value="1"/>
</dbReference>
<evidence type="ECO:0000313" key="3">
    <source>
        <dbReference type="EMBL" id="OBU07390.1"/>
    </source>
</evidence>
<accession>A0A1B8HEA4</accession>
<dbReference type="NCBIfam" id="NF002490">
    <property type="entry name" value="PRK01777.1"/>
    <property type="match status" value="1"/>
</dbReference>
<dbReference type="PANTHER" id="PTHR37483">
    <property type="entry name" value="UPF0125 PROTEIN RATB"/>
    <property type="match status" value="1"/>
</dbReference>
<dbReference type="Gene3D" id="3.10.20.280">
    <property type="entry name" value="RnfH-like"/>
    <property type="match status" value="1"/>
</dbReference>
<reference evidence="3 4" key="1">
    <citation type="submission" date="2016-06" db="EMBL/GenBank/DDBJ databases">
        <authorList>
            <person name="Kjaerup R.B."/>
            <person name="Dalgaard T.S."/>
            <person name="Juul-Madsen H.R."/>
        </authorList>
    </citation>
    <scope>NUCLEOTIDE SEQUENCE [LARGE SCALE GENOMIC DNA]</scope>
    <source>
        <strain evidence="3 4">GCSL-Mp3</strain>
    </source>
</reference>
<dbReference type="InterPro" id="IPR037021">
    <property type="entry name" value="RnfH_sf"/>
</dbReference>
<dbReference type="HAMAP" id="MF_00460">
    <property type="entry name" value="UPF0125_RnfH"/>
    <property type="match status" value="1"/>
</dbReference>
<dbReference type="EMBL" id="LZEX01000012">
    <property type="protein sequence ID" value="OBU07390.1"/>
    <property type="molecule type" value="Genomic_DNA"/>
</dbReference>
<dbReference type="RefSeq" id="WP_067423449.1">
    <property type="nucleotide sequence ID" value="NZ_LZEX01000012.1"/>
</dbReference>
<dbReference type="Pfam" id="PF03658">
    <property type="entry name" value="Ub-RnfH"/>
    <property type="match status" value="1"/>
</dbReference>
<organism evidence="3 4">
    <name type="scientific">Morganella psychrotolerans</name>
    <dbReference type="NCBI Taxonomy" id="368603"/>
    <lineage>
        <taxon>Bacteria</taxon>
        <taxon>Pseudomonadati</taxon>
        <taxon>Pseudomonadota</taxon>
        <taxon>Gammaproteobacteria</taxon>
        <taxon>Enterobacterales</taxon>
        <taxon>Morganellaceae</taxon>
        <taxon>Morganella</taxon>
    </lineage>
</organism>
<dbReference type="Proteomes" id="UP000092247">
    <property type="component" value="Unassembled WGS sequence"/>
</dbReference>
<comment type="similarity">
    <text evidence="1 2">Belongs to the UPF0125 (RnfH) family.</text>
</comment>
<sequence>MSDISIEVCYALPDKQFLIPVKMPQGSTVEAGILASGILALRNELDLSQNKVGIFSRPVKLTDTVNDGDRIEIYRPLTADPKEMRRKRAEEASRKKKIMNLSVPA</sequence>